<evidence type="ECO:0000256" key="1">
    <source>
        <dbReference type="SAM" id="Phobius"/>
    </source>
</evidence>
<feature type="transmembrane region" description="Helical" evidence="1">
    <location>
        <begin position="51"/>
        <end position="69"/>
    </location>
</feature>
<feature type="transmembrane region" description="Helical" evidence="1">
    <location>
        <begin position="114"/>
        <end position="132"/>
    </location>
</feature>
<evidence type="ECO:0000313" key="3">
    <source>
        <dbReference type="EMBL" id="MBB5184214.1"/>
    </source>
</evidence>
<proteinExistence type="predicted"/>
<reference evidence="3 4" key="1">
    <citation type="submission" date="2020-08" db="EMBL/GenBank/DDBJ databases">
        <title>Genomic Encyclopedia of Type Strains, Phase IV (KMG-IV): sequencing the most valuable type-strain genomes for metagenomic binning, comparative biology and taxonomic classification.</title>
        <authorList>
            <person name="Goeker M."/>
        </authorList>
    </citation>
    <scope>NUCLEOTIDE SEQUENCE [LARGE SCALE GENOMIC DNA]</scope>
    <source>
        <strain evidence="3 4">DSM 26963</strain>
    </source>
</reference>
<dbReference type="AlphaFoldDB" id="A0A7W8D043"/>
<evidence type="ECO:0000259" key="2">
    <source>
        <dbReference type="Pfam" id="PF04892"/>
    </source>
</evidence>
<sequence>MSKINKWLLLSIVIMVMIFWFSHDTSSSSLEKSSFFQPLFEWLFHEHTQFVVRKLAHFSIYAALGFCLFRAILPFGVRLSSCFWLTWIFCFLYSCSDEIHQLFIAGRAGQFADVLLDSTGAGIGILVSLIFIKKWG</sequence>
<dbReference type="EMBL" id="JACHHD010000002">
    <property type="protein sequence ID" value="MBB5184214.1"/>
    <property type="molecule type" value="Genomic_DNA"/>
</dbReference>
<dbReference type="Pfam" id="PF04892">
    <property type="entry name" value="VanZ"/>
    <property type="match status" value="1"/>
</dbReference>
<dbReference type="Proteomes" id="UP000521313">
    <property type="component" value="Unassembled WGS sequence"/>
</dbReference>
<dbReference type="RefSeq" id="WP_183373996.1">
    <property type="nucleotide sequence ID" value="NZ_JACHHD010000002.1"/>
</dbReference>
<name>A0A7W8D043_9FIRM</name>
<dbReference type="NCBIfam" id="NF037970">
    <property type="entry name" value="vanZ_1"/>
    <property type="match status" value="1"/>
</dbReference>
<dbReference type="InterPro" id="IPR006976">
    <property type="entry name" value="VanZ-like"/>
</dbReference>
<keyword evidence="1" id="KW-1133">Transmembrane helix</keyword>
<evidence type="ECO:0000313" key="4">
    <source>
        <dbReference type="Proteomes" id="UP000521313"/>
    </source>
</evidence>
<feature type="domain" description="VanZ-like" evidence="2">
    <location>
        <begin position="7"/>
        <end position="131"/>
    </location>
</feature>
<feature type="transmembrane region" description="Helical" evidence="1">
    <location>
        <begin position="76"/>
        <end position="94"/>
    </location>
</feature>
<keyword evidence="1" id="KW-0472">Membrane</keyword>
<comment type="caution">
    <text evidence="3">The sequence shown here is derived from an EMBL/GenBank/DDBJ whole genome shotgun (WGS) entry which is preliminary data.</text>
</comment>
<gene>
    <name evidence="3" type="ORF">HNQ43_000249</name>
</gene>
<protein>
    <submittedName>
        <fullName evidence="3">VanZ family protein</fullName>
    </submittedName>
</protein>
<organism evidence="3 4">
    <name type="scientific">Faecalicoccus acidiformans</name>
    <dbReference type="NCBI Taxonomy" id="915173"/>
    <lineage>
        <taxon>Bacteria</taxon>
        <taxon>Bacillati</taxon>
        <taxon>Bacillota</taxon>
        <taxon>Erysipelotrichia</taxon>
        <taxon>Erysipelotrichales</taxon>
        <taxon>Erysipelotrichaceae</taxon>
        <taxon>Faecalicoccus</taxon>
    </lineage>
</organism>
<keyword evidence="1" id="KW-0812">Transmembrane</keyword>
<accession>A0A7W8D043</accession>